<evidence type="ECO:0000256" key="4">
    <source>
        <dbReference type="ARBA" id="ARBA00022989"/>
    </source>
</evidence>
<keyword evidence="3 6" id="KW-0812">Transmembrane</keyword>
<feature type="transmembrane region" description="Helical" evidence="6">
    <location>
        <begin position="164"/>
        <end position="187"/>
    </location>
</feature>
<evidence type="ECO:0000256" key="6">
    <source>
        <dbReference type="SAM" id="Phobius"/>
    </source>
</evidence>
<evidence type="ECO:0000313" key="8">
    <source>
        <dbReference type="EMBL" id="CAF2214476.1"/>
    </source>
</evidence>
<dbReference type="AlphaFoldDB" id="A0A816UNB2"/>
<protein>
    <submittedName>
        <fullName evidence="7">Uncharacterized protein</fullName>
    </submittedName>
</protein>
<reference evidence="7" key="1">
    <citation type="submission" date="2021-02" db="EMBL/GenBank/DDBJ databases">
        <authorList>
            <person name="Nowell W R."/>
        </authorList>
    </citation>
    <scope>NUCLEOTIDE SEQUENCE</scope>
</reference>
<accession>A0A816UNB2</accession>
<dbReference type="Proteomes" id="UP000663856">
    <property type="component" value="Unassembled WGS sequence"/>
</dbReference>
<gene>
    <name evidence="8" type="ORF">WKI299_LOCUS35181</name>
    <name evidence="7" type="ORF">XDN619_LOCUS21065</name>
</gene>
<dbReference type="Proteomes" id="UP000663887">
    <property type="component" value="Unassembled WGS sequence"/>
</dbReference>
<evidence type="ECO:0000256" key="3">
    <source>
        <dbReference type="ARBA" id="ARBA00022692"/>
    </source>
</evidence>
<comment type="subcellular location">
    <subcellularLocation>
        <location evidence="1">Cell membrane</location>
        <topology evidence="1">Multi-pass membrane protein</topology>
    </subcellularLocation>
</comment>
<name>A0A816UNB2_9BILA</name>
<feature type="transmembrane region" description="Helical" evidence="6">
    <location>
        <begin position="23"/>
        <end position="49"/>
    </location>
</feature>
<keyword evidence="4 6" id="KW-1133">Transmembrane helix</keyword>
<feature type="transmembrane region" description="Helical" evidence="6">
    <location>
        <begin position="276"/>
        <end position="296"/>
    </location>
</feature>
<evidence type="ECO:0000256" key="2">
    <source>
        <dbReference type="ARBA" id="ARBA00022475"/>
    </source>
</evidence>
<dbReference type="EMBL" id="CAJNRG010009323">
    <property type="protein sequence ID" value="CAF2112578.1"/>
    <property type="molecule type" value="Genomic_DNA"/>
</dbReference>
<dbReference type="EMBL" id="CAJNRF010016866">
    <property type="protein sequence ID" value="CAF2214476.1"/>
    <property type="molecule type" value="Genomic_DNA"/>
</dbReference>
<dbReference type="GO" id="GO:0005886">
    <property type="term" value="C:plasma membrane"/>
    <property type="evidence" value="ECO:0007669"/>
    <property type="project" value="UniProtKB-SubCell"/>
</dbReference>
<dbReference type="PANTHER" id="PTHR23513">
    <property type="entry name" value="INTEGRAL MEMBRANE EFFLUX PROTEIN-RELATED"/>
    <property type="match status" value="1"/>
</dbReference>
<feature type="transmembrane region" description="Helical" evidence="6">
    <location>
        <begin position="126"/>
        <end position="143"/>
    </location>
</feature>
<sequence length="386" mass="43384">MSGGKSEISRIWKLHSSEEKRNIVIYIIGIMLYKFGLEAFNGSIISLAINRYDQEAFHSNSTIRTFERVGLISGINQVCQCIGSVLVTPLAKLVDIATGGHIKPKDFVSLDKHDDRYYGRYNTNEIIPIYCITSVAFGMVELIRRVMSRDIVGDNGEKLQKMDALVHIFYEITGVSGALMTGLVLIPRLRNNYAFTISPILFTVAAAVWFFINAIILLLVWYIPYYYPSVDRVKSAWIFAATYIPIEVGSSADHTALNSVIQSSLSGLESKYKNIAALRAVSSFLYSSYIIIYAILNPLHELYIDRIYNLTGSVRPAFVNTVAIQMTVISGIVLISTFIPKGSRACNPILLFQDEEELDDIMNSAHKLRINYQTAVRIVHMLLRKI</sequence>
<evidence type="ECO:0000313" key="9">
    <source>
        <dbReference type="Proteomes" id="UP000663887"/>
    </source>
</evidence>
<evidence type="ECO:0000313" key="7">
    <source>
        <dbReference type="EMBL" id="CAF2112578.1"/>
    </source>
</evidence>
<keyword evidence="5 6" id="KW-0472">Membrane</keyword>
<organism evidence="7 9">
    <name type="scientific">Rotaria magnacalcarata</name>
    <dbReference type="NCBI Taxonomy" id="392030"/>
    <lineage>
        <taxon>Eukaryota</taxon>
        <taxon>Metazoa</taxon>
        <taxon>Spiralia</taxon>
        <taxon>Gnathifera</taxon>
        <taxon>Rotifera</taxon>
        <taxon>Eurotatoria</taxon>
        <taxon>Bdelloidea</taxon>
        <taxon>Philodinida</taxon>
        <taxon>Philodinidae</taxon>
        <taxon>Rotaria</taxon>
    </lineage>
</organism>
<comment type="caution">
    <text evidence="7">The sequence shown here is derived from an EMBL/GenBank/DDBJ whole genome shotgun (WGS) entry which is preliminary data.</text>
</comment>
<feature type="transmembrane region" description="Helical" evidence="6">
    <location>
        <begin position="316"/>
        <end position="339"/>
    </location>
</feature>
<evidence type="ECO:0000256" key="1">
    <source>
        <dbReference type="ARBA" id="ARBA00004651"/>
    </source>
</evidence>
<dbReference type="PANTHER" id="PTHR23513:SF6">
    <property type="entry name" value="MAJOR FACILITATOR SUPERFAMILY ASSOCIATED DOMAIN-CONTAINING PROTEIN"/>
    <property type="match status" value="1"/>
</dbReference>
<proteinExistence type="predicted"/>
<keyword evidence="2" id="KW-1003">Cell membrane</keyword>
<feature type="transmembrane region" description="Helical" evidence="6">
    <location>
        <begin position="193"/>
        <end position="223"/>
    </location>
</feature>
<evidence type="ECO:0000256" key="5">
    <source>
        <dbReference type="ARBA" id="ARBA00023136"/>
    </source>
</evidence>